<protein>
    <submittedName>
        <fullName evidence="2">Protein FAM135B</fullName>
    </submittedName>
</protein>
<accession>A0A8J6A7X1</accession>
<organism evidence="2 3">
    <name type="scientific">Galemys pyrenaicus</name>
    <name type="common">Iberian desman</name>
    <name type="synonym">Pyrenean desman</name>
    <dbReference type="NCBI Taxonomy" id="202257"/>
    <lineage>
        <taxon>Eukaryota</taxon>
        <taxon>Metazoa</taxon>
        <taxon>Chordata</taxon>
        <taxon>Craniata</taxon>
        <taxon>Vertebrata</taxon>
        <taxon>Euteleostomi</taxon>
        <taxon>Mammalia</taxon>
        <taxon>Eutheria</taxon>
        <taxon>Laurasiatheria</taxon>
        <taxon>Eulipotyphla</taxon>
        <taxon>Talpidae</taxon>
        <taxon>Galemys</taxon>
    </lineage>
</organism>
<evidence type="ECO:0000313" key="2">
    <source>
        <dbReference type="EMBL" id="KAG8515473.1"/>
    </source>
</evidence>
<sequence>MLHCNDHVALIDRHLIDCDAFPTQGAAQASSATRGRGAVRPGPVLSVSPPQGSPYAPPEDCVQRAHRRHRELCSLLLHAHRGLRACFLGIARDVPELPCTELGEALACPGLTRGGQGWGTVSRGTRRGQGQGLLLRARRAQQCREGAAAYVLVPPASGRCSCRALGCRAMQGSPRWAWAAGTPGGASSHVMLTCRPSPPGGPGSGISL</sequence>
<keyword evidence="3" id="KW-1185">Reference proteome</keyword>
<evidence type="ECO:0000313" key="3">
    <source>
        <dbReference type="Proteomes" id="UP000700334"/>
    </source>
</evidence>
<reference evidence="2" key="1">
    <citation type="journal article" date="2021" name="Evol. Appl.">
        <title>The genome of the Pyrenean desman and the effects of bottlenecks and inbreeding on the genomic landscape of an endangered species.</title>
        <authorList>
            <person name="Escoda L."/>
            <person name="Castresana J."/>
        </authorList>
    </citation>
    <scope>NUCLEOTIDE SEQUENCE</scope>
    <source>
        <strain evidence="2">IBE-C5619</strain>
    </source>
</reference>
<gene>
    <name evidence="2" type="ORF">J0S82_019250</name>
</gene>
<dbReference type="OrthoDB" id="273452at2759"/>
<dbReference type="AlphaFoldDB" id="A0A8J6A7X1"/>
<evidence type="ECO:0000256" key="1">
    <source>
        <dbReference type="SAM" id="MobiDB-lite"/>
    </source>
</evidence>
<name>A0A8J6A7X1_GALPY</name>
<dbReference type="Proteomes" id="UP000700334">
    <property type="component" value="Unassembled WGS sequence"/>
</dbReference>
<comment type="caution">
    <text evidence="2">The sequence shown here is derived from an EMBL/GenBank/DDBJ whole genome shotgun (WGS) entry which is preliminary data.</text>
</comment>
<feature type="region of interest" description="Disordered" evidence="1">
    <location>
        <begin position="29"/>
        <end position="59"/>
    </location>
</feature>
<dbReference type="EMBL" id="JAGFMF010011709">
    <property type="protein sequence ID" value="KAG8515473.1"/>
    <property type="molecule type" value="Genomic_DNA"/>
</dbReference>
<proteinExistence type="predicted"/>